<dbReference type="VEuPathDB" id="FungiDB:PV08_02713"/>
<dbReference type="GO" id="GO:0009062">
    <property type="term" value="P:fatty acid catabolic process"/>
    <property type="evidence" value="ECO:0007669"/>
    <property type="project" value="TreeGrafter"/>
</dbReference>
<dbReference type="HOGENOM" id="CLU_032690_3_0_1"/>
<gene>
    <name evidence="3" type="ORF">PV08_02713</name>
</gene>
<organism evidence="3 4">
    <name type="scientific">Exophiala spinifera</name>
    <dbReference type="NCBI Taxonomy" id="91928"/>
    <lineage>
        <taxon>Eukaryota</taxon>
        <taxon>Fungi</taxon>
        <taxon>Dikarya</taxon>
        <taxon>Ascomycota</taxon>
        <taxon>Pezizomycotina</taxon>
        <taxon>Eurotiomycetes</taxon>
        <taxon>Chaetothyriomycetidae</taxon>
        <taxon>Chaetothyriales</taxon>
        <taxon>Herpotrichiellaceae</taxon>
        <taxon>Exophiala</taxon>
    </lineage>
</organism>
<dbReference type="Pfam" id="PF13622">
    <property type="entry name" value="4HBT_3"/>
    <property type="match status" value="1"/>
</dbReference>
<dbReference type="CDD" id="cd03444">
    <property type="entry name" value="Thioesterase_II_repeat1"/>
    <property type="match status" value="1"/>
</dbReference>
<dbReference type="InterPro" id="IPR049449">
    <property type="entry name" value="TesB_ACOT8-like_N"/>
</dbReference>
<dbReference type="STRING" id="91928.A0A0D2BIL6"/>
<dbReference type="EMBL" id="KN847493">
    <property type="protein sequence ID" value="KIW18425.1"/>
    <property type="molecule type" value="Genomic_DNA"/>
</dbReference>
<dbReference type="InterPro" id="IPR029069">
    <property type="entry name" value="HotDog_dom_sf"/>
</dbReference>
<evidence type="ECO:0000313" key="3">
    <source>
        <dbReference type="EMBL" id="KIW18425.1"/>
    </source>
</evidence>
<dbReference type="GeneID" id="27329796"/>
<sequence>MATQPSLLEQLLEVSRLSTGSPDTFTNTGALWHPPGAQGIYGGICIAQSLTAAQATVPPNFFPHSSHGQFILAGRPDEKIVFHVTRIRDGKSFATRSVSACQQERVIFSALISFATSVKSTRRQINHHETMPQDVPSPPRYNHSRKAFQNFDGNTPPFLTKKVGIANMNSVNPHEKRIHQWNKASQKISTSGGIYAHLAALAYICDNYFIGTIPHVHGIWDFVKPPLTEFDVVGQDLPQEPQQHFRVPGSGEAINSTHDQEGERLRIDMMVTLNHTMFFHAPKAVRADEWMLSELSSHWAGEGRGVSMQKIWSQDGVLLATCVQEGIVRLADQSHVHNFGGKPKSRL</sequence>
<reference evidence="3 4" key="1">
    <citation type="submission" date="2015-01" db="EMBL/GenBank/DDBJ databases">
        <title>The Genome Sequence of Exophiala spinifera CBS89968.</title>
        <authorList>
            <consortium name="The Broad Institute Genomics Platform"/>
            <person name="Cuomo C."/>
            <person name="de Hoog S."/>
            <person name="Gorbushina A."/>
            <person name="Stielow B."/>
            <person name="Teixiera M."/>
            <person name="Abouelleil A."/>
            <person name="Chapman S.B."/>
            <person name="Priest M."/>
            <person name="Young S.K."/>
            <person name="Wortman J."/>
            <person name="Nusbaum C."/>
            <person name="Birren B."/>
        </authorList>
    </citation>
    <scope>NUCLEOTIDE SEQUENCE [LARGE SCALE GENOMIC DNA]</scope>
    <source>
        <strain evidence="3 4">CBS 89968</strain>
    </source>
</reference>
<feature type="domain" description="Acyl-CoA thioesterase-like C-terminal" evidence="2">
    <location>
        <begin position="147"/>
        <end position="328"/>
    </location>
</feature>
<dbReference type="PANTHER" id="PTHR11066:SF34">
    <property type="entry name" value="ACYL-COENZYME A THIOESTERASE 8"/>
    <property type="match status" value="1"/>
</dbReference>
<protein>
    <submittedName>
        <fullName evidence="3">Acyl-CoA thioesterase II</fullName>
    </submittedName>
</protein>
<dbReference type="GO" id="GO:0006637">
    <property type="term" value="P:acyl-CoA metabolic process"/>
    <property type="evidence" value="ECO:0007669"/>
    <property type="project" value="InterPro"/>
</dbReference>
<keyword evidence="4" id="KW-1185">Reference proteome</keyword>
<dbReference type="AlphaFoldDB" id="A0A0D2BIL6"/>
<dbReference type="PANTHER" id="PTHR11066">
    <property type="entry name" value="ACYL-COA THIOESTERASE"/>
    <property type="match status" value="1"/>
</dbReference>
<feature type="domain" description="Acyl-CoA thioesterase-like N-terminal HotDog" evidence="1">
    <location>
        <begin position="32"/>
        <end position="115"/>
    </location>
</feature>
<name>A0A0D2BIL6_9EURO</name>
<dbReference type="Gene3D" id="3.10.129.10">
    <property type="entry name" value="Hotdog Thioesterase"/>
    <property type="match status" value="2"/>
</dbReference>
<evidence type="ECO:0000259" key="1">
    <source>
        <dbReference type="Pfam" id="PF13622"/>
    </source>
</evidence>
<dbReference type="InterPro" id="IPR049450">
    <property type="entry name" value="ACOT8-like_C"/>
</dbReference>
<dbReference type="GO" id="GO:0047617">
    <property type="term" value="F:fatty acyl-CoA hydrolase activity"/>
    <property type="evidence" value="ECO:0007669"/>
    <property type="project" value="InterPro"/>
</dbReference>
<dbReference type="Pfam" id="PF20789">
    <property type="entry name" value="4HBT_3C"/>
    <property type="match status" value="1"/>
</dbReference>
<dbReference type="Proteomes" id="UP000053328">
    <property type="component" value="Unassembled WGS sequence"/>
</dbReference>
<accession>A0A0D2BIL6</accession>
<dbReference type="InterPro" id="IPR003703">
    <property type="entry name" value="Acyl_CoA_thio"/>
</dbReference>
<dbReference type="CDD" id="cd03445">
    <property type="entry name" value="Thioesterase_II_repeat2"/>
    <property type="match status" value="1"/>
</dbReference>
<proteinExistence type="predicted"/>
<evidence type="ECO:0000313" key="4">
    <source>
        <dbReference type="Proteomes" id="UP000053328"/>
    </source>
</evidence>
<dbReference type="GO" id="GO:0005782">
    <property type="term" value="C:peroxisomal matrix"/>
    <property type="evidence" value="ECO:0007669"/>
    <property type="project" value="UniProtKB-SubCell"/>
</dbReference>
<dbReference type="RefSeq" id="XP_016238641.1">
    <property type="nucleotide sequence ID" value="XM_016377071.1"/>
</dbReference>
<dbReference type="OrthoDB" id="68328at2759"/>
<evidence type="ECO:0000259" key="2">
    <source>
        <dbReference type="Pfam" id="PF20789"/>
    </source>
</evidence>
<dbReference type="SUPFAM" id="SSF54637">
    <property type="entry name" value="Thioesterase/thiol ester dehydrase-isomerase"/>
    <property type="match status" value="2"/>
</dbReference>